<evidence type="ECO:0000256" key="2">
    <source>
        <dbReference type="ARBA" id="ARBA00033753"/>
    </source>
</evidence>
<dbReference type="CDD" id="cd09281">
    <property type="entry name" value="UPF0066"/>
    <property type="match status" value="1"/>
</dbReference>
<keyword evidence="4" id="KW-0808">Transferase</keyword>
<dbReference type="NCBIfam" id="TIGR00104">
    <property type="entry name" value="tRNA_TsaA"/>
    <property type="match status" value="1"/>
</dbReference>
<reference evidence="4" key="1">
    <citation type="journal article" date="2020" name="mSystems">
        <title>Genome- and Community-Level Interaction Insights into Carbon Utilization and Element Cycling Functions of Hydrothermarchaeota in Hydrothermal Sediment.</title>
        <authorList>
            <person name="Zhou Z."/>
            <person name="Liu Y."/>
            <person name="Xu W."/>
            <person name="Pan J."/>
            <person name="Luo Z.H."/>
            <person name="Li M."/>
        </authorList>
    </citation>
    <scope>NUCLEOTIDE SEQUENCE [LARGE SCALE GENOMIC DNA]</scope>
    <source>
        <strain evidence="4">SpSt-776</strain>
    </source>
</reference>
<dbReference type="PANTHER" id="PTHR12818:SF0">
    <property type="entry name" value="TRNA (ADENINE(37)-N6)-METHYLTRANSFERASE"/>
    <property type="match status" value="1"/>
</dbReference>
<evidence type="ECO:0000259" key="3">
    <source>
        <dbReference type="PROSITE" id="PS51668"/>
    </source>
</evidence>
<organism evidence="4">
    <name type="scientific">Desulfobacca acetoxidans</name>
    <dbReference type="NCBI Taxonomy" id="60893"/>
    <lineage>
        <taxon>Bacteria</taxon>
        <taxon>Pseudomonadati</taxon>
        <taxon>Thermodesulfobacteriota</taxon>
        <taxon>Desulfobaccia</taxon>
        <taxon>Desulfobaccales</taxon>
        <taxon>Desulfobaccaceae</taxon>
        <taxon>Desulfobacca</taxon>
    </lineage>
</organism>
<dbReference type="GO" id="GO:0008168">
    <property type="term" value="F:methyltransferase activity"/>
    <property type="evidence" value="ECO:0007669"/>
    <property type="project" value="UniProtKB-KW"/>
</dbReference>
<dbReference type="EMBL" id="DTHB01000016">
    <property type="protein sequence ID" value="HGB13810.1"/>
    <property type="molecule type" value="Genomic_DNA"/>
</dbReference>
<dbReference type="PANTHER" id="PTHR12818">
    <property type="entry name" value="TRNA (ADENINE(37)-N6)-METHYLTRANSFERASE"/>
    <property type="match status" value="1"/>
</dbReference>
<dbReference type="InterPro" id="IPR036413">
    <property type="entry name" value="YaeB-like_sf"/>
</dbReference>
<feature type="domain" description="TsaA-like" evidence="3">
    <location>
        <begin position="5"/>
        <end position="135"/>
    </location>
</feature>
<protein>
    <submittedName>
        <fullName evidence="4">tRNA (N6-threonylcarbamoyladenosine(37)-N6)-methyltransferase TrmO</fullName>
    </submittedName>
</protein>
<keyword evidence="4" id="KW-0489">Methyltransferase</keyword>
<dbReference type="SUPFAM" id="SSF118196">
    <property type="entry name" value="YaeB-like"/>
    <property type="match status" value="1"/>
</dbReference>
<dbReference type="GO" id="GO:0032259">
    <property type="term" value="P:methylation"/>
    <property type="evidence" value="ECO:0007669"/>
    <property type="project" value="UniProtKB-KW"/>
</dbReference>
<dbReference type="InterPro" id="IPR036414">
    <property type="entry name" value="YaeB_N_sf"/>
</dbReference>
<accession>A0A7C3WGH6</accession>
<dbReference type="Gene3D" id="2.40.30.70">
    <property type="entry name" value="YaeB-like"/>
    <property type="match status" value="1"/>
</dbReference>
<keyword evidence="1" id="KW-0949">S-adenosyl-L-methionine</keyword>
<evidence type="ECO:0000313" key="4">
    <source>
        <dbReference type="EMBL" id="HGB13810.1"/>
    </source>
</evidence>
<dbReference type="AlphaFoldDB" id="A0A7C3WGH6"/>
<comment type="similarity">
    <text evidence="2">Belongs to the tRNA methyltransferase O family.</text>
</comment>
<dbReference type="PROSITE" id="PS51668">
    <property type="entry name" value="TSAA_2"/>
    <property type="match status" value="1"/>
</dbReference>
<dbReference type="InterPro" id="IPR023370">
    <property type="entry name" value="TrmO-like_N"/>
</dbReference>
<proteinExistence type="inferred from homology"/>
<name>A0A7C3WGH6_9BACT</name>
<gene>
    <name evidence="4" type="primary">tsaA</name>
    <name evidence="4" type="ORF">ENV62_01020</name>
</gene>
<comment type="caution">
    <text evidence="4">The sequence shown here is derived from an EMBL/GenBank/DDBJ whole genome shotgun (WGS) entry which is preliminary data.</text>
</comment>
<dbReference type="InterPro" id="IPR040372">
    <property type="entry name" value="YaeB-like"/>
</dbReference>
<dbReference type="Pfam" id="PF01980">
    <property type="entry name" value="TrmO_N"/>
    <property type="match status" value="1"/>
</dbReference>
<sequence>MVIELKPIGFVETDAATVPRHWSVSDLEGRLVIDPKFKEGLKDIQPGQKLVVLFYFDRSPAFTPDRLVQKPPHLDKRLGVFSTCSPVRPNPLGMSILEVLEIRENVIRVKGVDMLDGTPILDLKPFVPPAAEDSDSGERKA</sequence>
<evidence type="ECO:0000256" key="1">
    <source>
        <dbReference type="ARBA" id="ARBA00022691"/>
    </source>
</evidence>